<proteinExistence type="predicted"/>
<dbReference type="EMBL" id="DXBF01000023">
    <property type="protein sequence ID" value="HIZ61706.1"/>
    <property type="molecule type" value="Genomic_DNA"/>
</dbReference>
<sequence>MKRSLSATLRYLRSDLSVTAAGAALLSLLSLALGGLMFLLESPEDAAMMVTAIMAGGGALLTLVLTIVYFSNWYTVLLAFPLTRRGLLAGVLLFCLGTSALMQLAALVLGTLCTLVLGAVLGCTLAMPWQVTPWFVWPLALLLPPLLGLVMGGVQCRFGPRAFWVMYFVFILICSTTGQWMPWLTTRFPPAALTGLIAALCAAVPATALLSVRWLLRASVR</sequence>
<comment type="caution">
    <text evidence="2">The sequence shown here is derived from an EMBL/GenBank/DDBJ whole genome shotgun (WGS) entry which is preliminary data.</text>
</comment>
<keyword evidence="1" id="KW-1133">Transmembrane helix</keyword>
<evidence type="ECO:0000313" key="2">
    <source>
        <dbReference type="EMBL" id="HIZ61706.1"/>
    </source>
</evidence>
<keyword evidence="1" id="KW-0472">Membrane</keyword>
<dbReference type="AlphaFoldDB" id="A0A9D2FJJ6"/>
<gene>
    <name evidence="2" type="ORF">H9724_02915</name>
</gene>
<keyword evidence="1" id="KW-0812">Transmembrane</keyword>
<feature type="transmembrane region" description="Helical" evidence="1">
    <location>
        <begin position="104"/>
        <end position="129"/>
    </location>
</feature>
<evidence type="ECO:0000256" key="1">
    <source>
        <dbReference type="SAM" id="Phobius"/>
    </source>
</evidence>
<evidence type="ECO:0008006" key="4">
    <source>
        <dbReference type="Google" id="ProtNLM"/>
    </source>
</evidence>
<reference evidence="2" key="2">
    <citation type="submission" date="2021-04" db="EMBL/GenBank/DDBJ databases">
        <authorList>
            <person name="Gilroy R."/>
        </authorList>
    </citation>
    <scope>NUCLEOTIDE SEQUENCE</scope>
    <source>
        <strain evidence="2">CHK188-11489</strain>
    </source>
</reference>
<feature type="transmembrane region" description="Helical" evidence="1">
    <location>
        <begin position="193"/>
        <end position="216"/>
    </location>
</feature>
<feature type="transmembrane region" description="Helical" evidence="1">
    <location>
        <begin position="20"/>
        <end position="40"/>
    </location>
</feature>
<evidence type="ECO:0000313" key="3">
    <source>
        <dbReference type="Proteomes" id="UP000824105"/>
    </source>
</evidence>
<protein>
    <recommendedName>
        <fullName evidence="4">ABC-2 family transporter protein</fullName>
    </recommendedName>
</protein>
<feature type="transmembrane region" description="Helical" evidence="1">
    <location>
        <begin position="47"/>
        <end position="70"/>
    </location>
</feature>
<organism evidence="2 3">
    <name type="scientific">Candidatus Gemmiger avistercoris</name>
    <dbReference type="NCBI Taxonomy" id="2838606"/>
    <lineage>
        <taxon>Bacteria</taxon>
        <taxon>Bacillati</taxon>
        <taxon>Bacillota</taxon>
        <taxon>Clostridia</taxon>
        <taxon>Eubacteriales</taxon>
        <taxon>Gemmiger</taxon>
    </lineage>
</organism>
<name>A0A9D2FJJ6_9FIRM</name>
<accession>A0A9D2FJJ6</accession>
<dbReference type="Proteomes" id="UP000824105">
    <property type="component" value="Unassembled WGS sequence"/>
</dbReference>
<feature type="transmembrane region" description="Helical" evidence="1">
    <location>
        <begin position="135"/>
        <end position="154"/>
    </location>
</feature>
<feature type="transmembrane region" description="Helical" evidence="1">
    <location>
        <begin position="161"/>
        <end position="181"/>
    </location>
</feature>
<reference evidence="2" key="1">
    <citation type="journal article" date="2021" name="PeerJ">
        <title>Extensive microbial diversity within the chicken gut microbiome revealed by metagenomics and culture.</title>
        <authorList>
            <person name="Gilroy R."/>
            <person name="Ravi A."/>
            <person name="Getino M."/>
            <person name="Pursley I."/>
            <person name="Horton D.L."/>
            <person name="Alikhan N.F."/>
            <person name="Baker D."/>
            <person name="Gharbi K."/>
            <person name="Hall N."/>
            <person name="Watson M."/>
            <person name="Adriaenssens E.M."/>
            <person name="Foster-Nyarko E."/>
            <person name="Jarju S."/>
            <person name="Secka A."/>
            <person name="Antonio M."/>
            <person name="Oren A."/>
            <person name="Chaudhuri R.R."/>
            <person name="La Ragione R."/>
            <person name="Hildebrand F."/>
            <person name="Pallen M.J."/>
        </authorList>
    </citation>
    <scope>NUCLEOTIDE SEQUENCE</scope>
    <source>
        <strain evidence="2">CHK188-11489</strain>
    </source>
</reference>